<dbReference type="RefSeq" id="WP_036944912.1">
    <property type="nucleotide sequence ID" value="NZ_JQKC01000038.1"/>
</dbReference>
<keyword evidence="6 7" id="KW-0472">Membrane</keyword>
<evidence type="ECO:0000313" key="9">
    <source>
        <dbReference type="EMBL" id="KNY30218.1"/>
    </source>
</evidence>
<accession>A0A0L6JWK5</accession>
<comment type="subcellular location">
    <subcellularLocation>
        <location evidence="1">Cell membrane</location>
        <topology evidence="1">Multi-pass membrane protein</topology>
    </subcellularLocation>
</comment>
<name>A0A0L6JWK5_9FIRM</name>
<feature type="transmembrane region" description="Helical" evidence="7">
    <location>
        <begin position="119"/>
        <end position="137"/>
    </location>
</feature>
<evidence type="ECO:0000256" key="5">
    <source>
        <dbReference type="ARBA" id="ARBA00022989"/>
    </source>
</evidence>
<dbReference type="eggNOG" id="COG2860">
    <property type="taxonomic scope" value="Bacteria"/>
</dbReference>
<organism evidence="9 10">
    <name type="scientific">Pseudobacteroides cellulosolvens ATCC 35603 = DSM 2933</name>
    <dbReference type="NCBI Taxonomy" id="398512"/>
    <lineage>
        <taxon>Bacteria</taxon>
        <taxon>Bacillati</taxon>
        <taxon>Bacillota</taxon>
        <taxon>Clostridia</taxon>
        <taxon>Eubacteriales</taxon>
        <taxon>Oscillospiraceae</taxon>
        <taxon>Pseudobacteroides</taxon>
    </lineage>
</organism>
<keyword evidence="3" id="KW-1003">Cell membrane</keyword>
<evidence type="ECO:0000256" key="6">
    <source>
        <dbReference type="ARBA" id="ARBA00023136"/>
    </source>
</evidence>
<sequence length="209" mass="23021">MIFIDIMDIAGTAAFAISGILMGIKNKLDFFGLFVLGVFTACGGGLIRDVILNRGMPVLFTDKTYMTTIAISTIFTCLLYKFITRISVFIQIFDALGLGTFTVLTAYQCILLNVPLTGIIFISVLTGVGGGIIRDMLVNEVPLIFRGEIYALASIIGAFSFYILYNRLDSVINIYLCILIVFSIRSISMYFNINLPVLKTDSRSIQNGK</sequence>
<dbReference type="InterPro" id="IPR005115">
    <property type="entry name" value="Gly_transporter"/>
</dbReference>
<keyword evidence="10" id="KW-1185">Reference proteome</keyword>
<evidence type="ECO:0000256" key="1">
    <source>
        <dbReference type="ARBA" id="ARBA00004651"/>
    </source>
</evidence>
<feature type="transmembrane region" description="Helical" evidence="7">
    <location>
        <begin position="171"/>
        <end position="193"/>
    </location>
</feature>
<dbReference type="PANTHER" id="PTHR30506:SF3">
    <property type="entry name" value="UPF0126 INNER MEMBRANE PROTEIN YADS-RELATED"/>
    <property type="match status" value="1"/>
</dbReference>
<dbReference type="STRING" id="398512.Bccel_5495"/>
<dbReference type="PANTHER" id="PTHR30506">
    <property type="entry name" value="INNER MEMBRANE PROTEIN"/>
    <property type="match status" value="1"/>
</dbReference>
<feature type="domain" description="Glycine transporter" evidence="8">
    <location>
        <begin position="92"/>
        <end position="165"/>
    </location>
</feature>
<feature type="domain" description="Glycine transporter" evidence="8">
    <location>
        <begin position="6"/>
        <end position="80"/>
    </location>
</feature>
<dbReference type="PATRIC" id="fig|398512.5.peg.5767"/>
<reference evidence="10" key="1">
    <citation type="submission" date="2015-07" db="EMBL/GenBank/DDBJ databases">
        <title>Near-Complete Genome Sequence of the Cellulolytic Bacterium Bacteroides (Pseudobacteroides) cellulosolvens ATCC 35603.</title>
        <authorList>
            <person name="Dassa B."/>
            <person name="Utturkar S.M."/>
            <person name="Klingeman D.M."/>
            <person name="Hurt R.A."/>
            <person name="Keller M."/>
            <person name="Xu J."/>
            <person name="Reddy Y.H.K."/>
            <person name="Borovok I."/>
            <person name="Grinberg I.R."/>
            <person name="Lamed R."/>
            <person name="Zhivin O."/>
            <person name="Bayer E.A."/>
            <person name="Brown S.D."/>
        </authorList>
    </citation>
    <scope>NUCLEOTIDE SEQUENCE [LARGE SCALE GENOMIC DNA]</scope>
    <source>
        <strain evidence="10">DSM 2933</strain>
    </source>
</reference>
<gene>
    <name evidence="9" type="ORF">Bccel_5495</name>
</gene>
<evidence type="ECO:0000256" key="2">
    <source>
        <dbReference type="ARBA" id="ARBA00008193"/>
    </source>
</evidence>
<comment type="caution">
    <text evidence="9">The sequence shown here is derived from an EMBL/GenBank/DDBJ whole genome shotgun (WGS) entry which is preliminary data.</text>
</comment>
<keyword evidence="5 7" id="KW-1133">Transmembrane helix</keyword>
<dbReference type="GO" id="GO:0005886">
    <property type="term" value="C:plasma membrane"/>
    <property type="evidence" value="ECO:0007669"/>
    <property type="project" value="UniProtKB-SubCell"/>
</dbReference>
<protein>
    <recommendedName>
        <fullName evidence="8">Glycine transporter domain-containing protein</fullName>
    </recommendedName>
</protein>
<proteinExistence type="inferred from homology"/>
<dbReference type="Proteomes" id="UP000036923">
    <property type="component" value="Unassembled WGS sequence"/>
</dbReference>
<dbReference type="Pfam" id="PF03458">
    <property type="entry name" value="Gly_transporter"/>
    <property type="match status" value="2"/>
</dbReference>
<evidence type="ECO:0000256" key="4">
    <source>
        <dbReference type="ARBA" id="ARBA00022692"/>
    </source>
</evidence>
<comment type="similarity">
    <text evidence="2">Belongs to the UPF0126 family.</text>
</comment>
<keyword evidence="4 7" id="KW-0812">Transmembrane</keyword>
<evidence type="ECO:0000313" key="10">
    <source>
        <dbReference type="Proteomes" id="UP000036923"/>
    </source>
</evidence>
<dbReference type="AlphaFoldDB" id="A0A0L6JWK5"/>
<feature type="transmembrane region" description="Helical" evidence="7">
    <location>
        <begin position="149"/>
        <end position="165"/>
    </location>
</feature>
<evidence type="ECO:0000259" key="8">
    <source>
        <dbReference type="Pfam" id="PF03458"/>
    </source>
</evidence>
<dbReference type="EMBL" id="LGTC01000001">
    <property type="protein sequence ID" value="KNY30218.1"/>
    <property type="molecule type" value="Genomic_DNA"/>
</dbReference>
<evidence type="ECO:0000256" key="3">
    <source>
        <dbReference type="ARBA" id="ARBA00022475"/>
    </source>
</evidence>
<feature type="transmembrane region" description="Helical" evidence="7">
    <location>
        <begin position="31"/>
        <end position="52"/>
    </location>
</feature>
<feature type="transmembrane region" description="Helical" evidence="7">
    <location>
        <begin position="64"/>
        <end position="83"/>
    </location>
</feature>
<evidence type="ECO:0000256" key="7">
    <source>
        <dbReference type="SAM" id="Phobius"/>
    </source>
</evidence>
<dbReference type="OrthoDB" id="9791874at2"/>
<feature type="transmembrane region" description="Helical" evidence="7">
    <location>
        <begin position="6"/>
        <end position="24"/>
    </location>
</feature>